<protein>
    <submittedName>
        <fullName evidence="1">Uncharacterized protein</fullName>
    </submittedName>
</protein>
<evidence type="ECO:0000313" key="2">
    <source>
        <dbReference type="Proteomes" id="UP001055072"/>
    </source>
</evidence>
<gene>
    <name evidence="1" type="ORF">BDY19DRAFT_991587</name>
</gene>
<dbReference type="Proteomes" id="UP001055072">
    <property type="component" value="Unassembled WGS sequence"/>
</dbReference>
<dbReference type="EMBL" id="MU274906">
    <property type="protein sequence ID" value="KAI0090990.1"/>
    <property type="molecule type" value="Genomic_DNA"/>
</dbReference>
<reference evidence="1" key="1">
    <citation type="journal article" date="2021" name="Environ. Microbiol.">
        <title>Gene family expansions and transcriptome signatures uncover fungal adaptations to wood decay.</title>
        <authorList>
            <person name="Hage H."/>
            <person name="Miyauchi S."/>
            <person name="Viragh M."/>
            <person name="Drula E."/>
            <person name="Min B."/>
            <person name="Chaduli D."/>
            <person name="Navarro D."/>
            <person name="Favel A."/>
            <person name="Norest M."/>
            <person name="Lesage-Meessen L."/>
            <person name="Balint B."/>
            <person name="Merenyi Z."/>
            <person name="de Eugenio L."/>
            <person name="Morin E."/>
            <person name="Martinez A.T."/>
            <person name="Baldrian P."/>
            <person name="Stursova M."/>
            <person name="Martinez M.J."/>
            <person name="Novotny C."/>
            <person name="Magnuson J.K."/>
            <person name="Spatafora J.W."/>
            <person name="Maurice S."/>
            <person name="Pangilinan J."/>
            <person name="Andreopoulos W."/>
            <person name="LaButti K."/>
            <person name="Hundley H."/>
            <person name="Na H."/>
            <person name="Kuo A."/>
            <person name="Barry K."/>
            <person name="Lipzen A."/>
            <person name="Henrissat B."/>
            <person name="Riley R."/>
            <person name="Ahrendt S."/>
            <person name="Nagy L.G."/>
            <person name="Grigoriev I.V."/>
            <person name="Martin F."/>
            <person name="Rosso M.N."/>
        </authorList>
    </citation>
    <scope>NUCLEOTIDE SEQUENCE</scope>
    <source>
        <strain evidence="1">CBS 384.51</strain>
    </source>
</reference>
<keyword evidence="2" id="KW-1185">Reference proteome</keyword>
<organism evidence="1 2">
    <name type="scientific">Irpex rosettiformis</name>
    <dbReference type="NCBI Taxonomy" id="378272"/>
    <lineage>
        <taxon>Eukaryota</taxon>
        <taxon>Fungi</taxon>
        <taxon>Dikarya</taxon>
        <taxon>Basidiomycota</taxon>
        <taxon>Agaricomycotina</taxon>
        <taxon>Agaricomycetes</taxon>
        <taxon>Polyporales</taxon>
        <taxon>Irpicaceae</taxon>
        <taxon>Irpex</taxon>
    </lineage>
</organism>
<sequence length="299" mass="33103">MSSVFKSAFQWVNNGNSSSQKNLCETCGKKPKFVENGFQHPYCSRTCARSGSSSKVPLCVVSGCRQVAKPAYGGCCSDEHFREAQRNGLASACAQCRSMPQAIGQLCTACERRRRAIPRLQAIEASSWPFSNIVTQFSHDWRDAQPASIMKVIEIIPARETRAKFDAYRRKLDETGKSRQLRTYHASQCICDFGVNDLTFCTWQSCGICSILKSSFTTFAFNEKHNTGRFGDGVYSYINPALADKFATSSTSSPYRVMIACDVSVLTAKNDKNQVVDGGSVFVANPDAILPVYVILYKF</sequence>
<name>A0ACB8U9Q6_9APHY</name>
<evidence type="ECO:0000313" key="1">
    <source>
        <dbReference type="EMBL" id="KAI0090990.1"/>
    </source>
</evidence>
<accession>A0ACB8U9Q6</accession>
<proteinExistence type="predicted"/>
<comment type="caution">
    <text evidence="1">The sequence shown here is derived from an EMBL/GenBank/DDBJ whole genome shotgun (WGS) entry which is preliminary data.</text>
</comment>